<dbReference type="Proteomes" id="UP000440224">
    <property type="component" value="Unassembled WGS sequence"/>
</dbReference>
<reference evidence="2 3" key="1">
    <citation type="submission" date="2019-10" db="EMBL/GenBank/DDBJ databases">
        <title>A soil myxobacterium in the family Polyangiaceae.</title>
        <authorList>
            <person name="Li Y."/>
            <person name="Wang J."/>
        </authorList>
    </citation>
    <scope>NUCLEOTIDE SEQUENCE [LARGE SCALE GENOMIC DNA]</scope>
    <source>
        <strain evidence="2 3">DSM 14734</strain>
    </source>
</reference>
<organism evidence="2 3">
    <name type="scientific">Polyangium spumosum</name>
    <dbReference type="NCBI Taxonomy" id="889282"/>
    <lineage>
        <taxon>Bacteria</taxon>
        <taxon>Pseudomonadati</taxon>
        <taxon>Myxococcota</taxon>
        <taxon>Polyangia</taxon>
        <taxon>Polyangiales</taxon>
        <taxon>Polyangiaceae</taxon>
        <taxon>Polyangium</taxon>
    </lineage>
</organism>
<comment type="caution">
    <text evidence="2">The sequence shown here is derived from an EMBL/GenBank/DDBJ whole genome shotgun (WGS) entry which is preliminary data.</text>
</comment>
<evidence type="ECO:0000256" key="1">
    <source>
        <dbReference type="SAM" id="SignalP"/>
    </source>
</evidence>
<evidence type="ECO:0000313" key="2">
    <source>
        <dbReference type="EMBL" id="MRG90465.1"/>
    </source>
</evidence>
<accession>A0A6N7PJZ5</accession>
<dbReference type="OrthoDB" id="9848985at2"/>
<keyword evidence="1" id="KW-0732">Signal</keyword>
<proteinExistence type="predicted"/>
<feature type="signal peptide" evidence="1">
    <location>
        <begin position="1"/>
        <end position="27"/>
    </location>
</feature>
<keyword evidence="3" id="KW-1185">Reference proteome</keyword>
<sequence length="161" mass="16625">MTRSPHAFFARGLLVLCAALLAGCAEESTETTTEATETEPPELSIKSPAEGACVSIGEAPDARIPFLLEVKALYLRPPGYCGDVKNCGHLELSANGKVVSRGSGTVLEFPLIGVADRYDTFGVEIVVVDDEGEPLQGGEGSALRATRTISTAPSCEAGGGA</sequence>
<evidence type="ECO:0000313" key="3">
    <source>
        <dbReference type="Proteomes" id="UP000440224"/>
    </source>
</evidence>
<dbReference type="RefSeq" id="WP_153817378.1">
    <property type="nucleotide sequence ID" value="NZ_WJIE01000001.1"/>
</dbReference>
<dbReference type="EMBL" id="WJIE01000001">
    <property type="protein sequence ID" value="MRG90465.1"/>
    <property type="molecule type" value="Genomic_DNA"/>
</dbReference>
<dbReference type="PROSITE" id="PS51257">
    <property type="entry name" value="PROKAR_LIPOPROTEIN"/>
    <property type="match status" value="1"/>
</dbReference>
<gene>
    <name evidence="2" type="ORF">GF068_00785</name>
</gene>
<dbReference type="AlphaFoldDB" id="A0A6N7PJZ5"/>
<evidence type="ECO:0008006" key="4">
    <source>
        <dbReference type="Google" id="ProtNLM"/>
    </source>
</evidence>
<name>A0A6N7PJZ5_9BACT</name>
<feature type="chain" id="PRO_5026669090" description="Lipoprotein" evidence="1">
    <location>
        <begin position="28"/>
        <end position="161"/>
    </location>
</feature>
<protein>
    <recommendedName>
        <fullName evidence="4">Lipoprotein</fullName>
    </recommendedName>
</protein>